<feature type="transmembrane region" description="Helical" evidence="7">
    <location>
        <begin position="175"/>
        <end position="199"/>
    </location>
</feature>
<feature type="transmembrane region" description="Helical" evidence="7">
    <location>
        <begin position="143"/>
        <end position="163"/>
    </location>
</feature>
<name>A0A976SKL6_THEOR</name>
<dbReference type="GO" id="GO:0016020">
    <property type="term" value="C:membrane"/>
    <property type="evidence" value="ECO:0007669"/>
    <property type="project" value="UniProtKB-SubCell"/>
</dbReference>
<evidence type="ECO:0000313" key="9">
    <source>
        <dbReference type="EMBL" id="UVC54301.1"/>
    </source>
</evidence>
<evidence type="ECO:0000256" key="6">
    <source>
        <dbReference type="ARBA" id="ARBA00024338"/>
    </source>
</evidence>
<comment type="similarity">
    <text evidence="6">Belongs to the major facilitator superfamily. Spinster (TC 2.A.1.49) family.</text>
</comment>
<feature type="transmembrane region" description="Helical" evidence="7">
    <location>
        <begin position="415"/>
        <end position="436"/>
    </location>
</feature>
<sequence>MKTDGIVTDPSSVENVSSIEERSNDVLHYDEPTIKPGRHKKWTREYRFKFYAFVIIALIQIFVNYDNGVVPVILDTIQKPYNFKSTELGAMGALPHLGYFFLSPLLSHILSSYSSKTSLIISIFFNVVALGAFGLSVNKYMFFVSKFCIGVTQALYFTYYPLWVDTFAPPKHRNLWMSIIQGGIVVGMTLGYVITSIFLHAGKFGWRYSILTQMLCELLLLVLFLFLPAEFVNFDPSRDDIVNFDLCTCEKQEMAKADLNGSTLAIISENDDNSPDSNKNFLSNRKETGSLIRNEKIQSNVKRDLKSIDKNLDILGKNSNLGEPMSYFNQLASSNVEFTLKRCQSLNIIASRDSSLVYNEVSRIYSNIENTMLSQFEYSKCSKCFLNNVKLYNEIVQIKNLSVWTKFALLVKQDVFMLTCLAISSVYFEVFGIHFWMTKVAISNLKVKESAVHLIFSIETLAGPVLGIVSGSYLIDQLVYHYPQHPLFVDYAVFIWGSIACISGVVLIYLQTPMAFAVCISVALFFGAALVPPLTLSSVSYLPHNLKPAGASFFMCQYQVMGFMMGTVIPGVVVDIFKNYKAGLYLIFLSGYVGLISMAIIIYLKWSRIRKAKKSGIISMNALNIKI</sequence>
<dbReference type="PANTHER" id="PTHR23505:SF9">
    <property type="entry name" value="PROTEIN, PUTATIVE-RELATED"/>
    <property type="match status" value="1"/>
</dbReference>
<accession>A0A976SKL6</accession>
<comment type="subcellular location">
    <subcellularLocation>
        <location evidence="1">Membrane</location>
        <topology evidence="1">Multi-pass membrane protein</topology>
    </subcellularLocation>
</comment>
<feature type="transmembrane region" description="Helical" evidence="7">
    <location>
        <begin position="487"/>
        <end position="509"/>
    </location>
</feature>
<feature type="transmembrane region" description="Helical" evidence="7">
    <location>
        <begin position="205"/>
        <end position="227"/>
    </location>
</feature>
<evidence type="ECO:0000256" key="2">
    <source>
        <dbReference type="ARBA" id="ARBA00022448"/>
    </source>
</evidence>
<feature type="transmembrane region" description="Helical" evidence="7">
    <location>
        <begin position="583"/>
        <end position="604"/>
    </location>
</feature>
<dbReference type="InterPro" id="IPR011701">
    <property type="entry name" value="MFS"/>
</dbReference>
<evidence type="ECO:0000256" key="5">
    <source>
        <dbReference type="ARBA" id="ARBA00023136"/>
    </source>
</evidence>
<dbReference type="Gene3D" id="1.20.1250.20">
    <property type="entry name" value="MFS general substrate transporter like domains"/>
    <property type="match status" value="2"/>
</dbReference>
<feature type="domain" description="Major facilitator superfamily (MFS) profile" evidence="8">
    <location>
        <begin position="52"/>
        <end position="609"/>
    </location>
</feature>
<dbReference type="GO" id="GO:0022857">
    <property type="term" value="F:transmembrane transporter activity"/>
    <property type="evidence" value="ECO:0007669"/>
    <property type="project" value="InterPro"/>
</dbReference>
<dbReference type="InterPro" id="IPR044770">
    <property type="entry name" value="MFS_spinster-like"/>
</dbReference>
<feature type="transmembrane region" description="Helical" evidence="7">
    <location>
        <begin position="451"/>
        <end position="475"/>
    </location>
</feature>
<dbReference type="AlphaFoldDB" id="A0A976SKL6"/>
<proteinExistence type="inferred from homology"/>
<dbReference type="InterPro" id="IPR036259">
    <property type="entry name" value="MFS_trans_sf"/>
</dbReference>
<keyword evidence="4 7" id="KW-1133">Transmembrane helix</keyword>
<dbReference type="PROSITE" id="PS50850">
    <property type="entry name" value="MFS"/>
    <property type="match status" value="1"/>
</dbReference>
<evidence type="ECO:0000256" key="4">
    <source>
        <dbReference type="ARBA" id="ARBA00022989"/>
    </source>
</evidence>
<feature type="transmembrane region" description="Helical" evidence="7">
    <location>
        <begin position="558"/>
        <end position="577"/>
    </location>
</feature>
<dbReference type="InterPro" id="IPR020846">
    <property type="entry name" value="MFS_dom"/>
</dbReference>
<evidence type="ECO:0000256" key="3">
    <source>
        <dbReference type="ARBA" id="ARBA00022692"/>
    </source>
</evidence>
<feature type="transmembrane region" description="Helical" evidence="7">
    <location>
        <begin position="119"/>
        <end position="137"/>
    </location>
</feature>
<feature type="transmembrane region" description="Helical" evidence="7">
    <location>
        <begin position="48"/>
        <end position="65"/>
    </location>
</feature>
<protein>
    <submittedName>
        <fullName evidence="9">Integral membrane protein</fullName>
    </submittedName>
</protein>
<organism evidence="9 10">
    <name type="scientific">Theileria orientalis</name>
    <dbReference type="NCBI Taxonomy" id="68886"/>
    <lineage>
        <taxon>Eukaryota</taxon>
        <taxon>Sar</taxon>
        <taxon>Alveolata</taxon>
        <taxon>Apicomplexa</taxon>
        <taxon>Aconoidasida</taxon>
        <taxon>Piroplasmida</taxon>
        <taxon>Theileriidae</taxon>
        <taxon>Theileria</taxon>
    </lineage>
</organism>
<dbReference type="Pfam" id="PF07690">
    <property type="entry name" value="MFS_1"/>
    <property type="match status" value="1"/>
</dbReference>
<evidence type="ECO:0000256" key="1">
    <source>
        <dbReference type="ARBA" id="ARBA00004141"/>
    </source>
</evidence>
<dbReference type="SUPFAM" id="SSF103473">
    <property type="entry name" value="MFS general substrate transporter"/>
    <property type="match status" value="1"/>
</dbReference>
<keyword evidence="3 7" id="KW-0812">Transmembrane</keyword>
<keyword evidence="5 7" id="KW-0472">Membrane</keyword>
<evidence type="ECO:0000313" key="10">
    <source>
        <dbReference type="Proteomes" id="UP000244803"/>
    </source>
</evidence>
<dbReference type="Proteomes" id="UP000244803">
    <property type="component" value="Chromosome 3"/>
</dbReference>
<reference evidence="9" key="1">
    <citation type="submission" date="2022-07" db="EMBL/GenBank/DDBJ databases">
        <title>Evaluation of T. orientalis genome assembly methods using nanopore sequencing and analysis of variation between genomes.</title>
        <authorList>
            <person name="Yam J."/>
            <person name="Micallef M.L."/>
            <person name="Liu M."/>
            <person name="Djordjevic S.P."/>
            <person name="Bogema D.R."/>
            <person name="Jenkins C."/>
        </authorList>
    </citation>
    <scope>NUCLEOTIDE SEQUENCE</scope>
    <source>
        <strain evidence="9">Fish Creek</strain>
    </source>
</reference>
<keyword evidence="2" id="KW-0813">Transport</keyword>
<gene>
    <name evidence="9" type="ORF">MACJ_003838</name>
</gene>
<evidence type="ECO:0000256" key="7">
    <source>
        <dbReference type="SAM" id="Phobius"/>
    </source>
</evidence>
<dbReference type="PANTHER" id="PTHR23505">
    <property type="entry name" value="SPINSTER"/>
    <property type="match status" value="1"/>
</dbReference>
<feature type="transmembrane region" description="Helical" evidence="7">
    <location>
        <begin position="515"/>
        <end position="537"/>
    </location>
</feature>
<dbReference type="EMBL" id="CP056066">
    <property type="protein sequence ID" value="UVC54301.1"/>
    <property type="molecule type" value="Genomic_DNA"/>
</dbReference>
<evidence type="ECO:0000259" key="8">
    <source>
        <dbReference type="PROSITE" id="PS50850"/>
    </source>
</evidence>
<dbReference type="CDD" id="cd06174">
    <property type="entry name" value="MFS"/>
    <property type="match status" value="1"/>
</dbReference>